<evidence type="ECO:0000256" key="1">
    <source>
        <dbReference type="SAM" id="MobiDB-lite"/>
    </source>
</evidence>
<evidence type="ECO:0000313" key="2">
    <source>
        <dbReference type="EMBL" id="QHE95554.1"/>
    </source>
</evidence>
<proteinExistence type="predicted"/>
<name>A0A8T8BX34_PSEYM</name>
<reference evidence="2 3" key="1">
    <citation type="journal article" date="2011" name="PLoS Pathog.">
        <title>Dynamic evolution of pathogenicity revealed by sequencing and comparative genomics of 19 Pseudomonas syringae isolates.</title>
        <authorList>
            <person name="Baltrus D.A."/>
            <person name="Nishimura M.T."/>
            <person name="Romanchuk A."/>
            <person name="Chang J.H."/>
            <person name="Mukhtar M.S."/>
            <person name="Cherkis K."/>
            <person name="Roach J."/>
            <person name="Grant S.R."/>
            <person name="Jones C.D."/>
            <person name="Dangl J.L."/>
        </authorList>
    </citation>
    <scope>NUCLEOTIDE SEQUENCE [LARGE SCALE GENOMIC DNA]</scope>
    <source>
        <strain evidence="2 3">ES4326</strain>
    </source>
</reference>
<dbReference type="EMBL" id="CP047260">
    <property type="protein sequence ID" value="QHE95554.1"/>
    <property type="molecule type" value="Genomic_DNA"/>
</dbReference>
<organism evidence="2 3">
    <name type="scientific">Pseudomonas syringae pv. maculicola str. ES4326</name>
    <dbReference type="NCBI Taxonomy" id="629265"/>
    <lineage>
        <taxon>Bacteria</taxon>
        <taxon>Pseudomonadati</taxon>
        <taxon>Pseudomonadota</taxon>
        <taxon>Gammaproteobacteria</taxon>
        <taxon>Pseudomonadales</taxon>
        <taxon>Pseudomonadaceae</taxon>
        <taxon>Pseudomonas</taxon>
    </lineage>
</organism>
<protein>
    <submittedName>
        <fullName evidence="2">Uncharacterized protein</fullName>
    </submittedName>
</protein>
<gene>
    <name evidence="2" type="ORF">PMA4326_002140</name>
</gene>
<evidence type="ECO:0000313" key="3">
    <source>
        <dbReference type="Proteomes" id="UP000003811"/>
    </source>
</evidence>
<sequence>MEWRSNSALESSRTSQALISSRGIKPFEILSTVLITKRCARRSGIDRIPSMAAEVDLPPSTLNALNQWVSRHPSATATWEAWKRPFEMVAPQNLAVLLQRIDCDVLGSGGINNPVFRHMMGALAADRTGSVAVGTAVTCRPPAQNRSTRSLMRQPWRVRVGSKSSSCRDSTDSTNSAETGFSPVRCPDQALLSFHSLIFQQSGKVTPLLVRGT</sequence>
<accession>A0A8T8BX34</accession>
<dbReference type="AlphaFoldDB" id="A0A8T8BX34"/>
<feature type="region of interest" description="Disordered" evidence="1">
    <location>
        <begin position="160"/>
        <end position="181"/>
    </location>
</feature>
<feature type="compositionally biased region" description="Low complexity" evidence="1">
    <location>
        <begin position="162"/>
        <end position="176"/>
    </location>
</feature>
<dbReference type="Proteomes" id="UP000003811">
    <property type="component" value="Chromosome"/>
</dbReference>